<evidence type="ECO:0000313" key="1">
    <source>
        <dbReference type="EMBL" id="CEG47031.1"/>
    </source>
</evidence>
<evidence type="ECO:0000313" key="2">
    <source>
        <dbReference type="Proteomes" id="UP000054928"/>
    </source>
</evidence>
<proteinExistence type="predicted"/>
<dbReference type="AlphaFoldDB" id="A0A0P1AYV3"/>
<name>A0A0P1AYV3_PLAHL</name>
<keyword evidence="2" id="KW-1185">Reference proteome</keyword>
<dbReference type="Proteomes" id="UP000054928">
    <property type="component" value="Unassembled WGS sequence"/>
</dbReference>
<dbReference type="EMBL" id="CCYD01002371">
    <property type="protein sequence ID" value="CEG47031.1"/>
    <property type="molecule type" value="Genomic_DNA"/>
</dbReference>
<dbReference type="GeneID" id="36398750"/>
<organism evidence="1 2">
    <name type="scientific">Plasmopara halstedii</name>
    <name type="common">Downy mildew of sunflower</name>
    <dbReference type="NCBI Taxonomy" id="4781"/>
    <lineage>
        <taxon>Eukaryota</taxon>
        <taxon>Sar</taxon>
        <taxon>Stramenopiles</taxon>
        <taxon>Oomycota</taxon>
        <taxon>Peronosporomycetes</taxon>
        <taxon>Peronosporales</taxon>
        <taxon>Peronosporaceae</taxon>
        <taxon>Plasmopara</taxon>
    </lineage>
</organism>
<protein>
    <submittedName>
        <fullName evidence="1">Uncharacterized protein</fullName>
    </submittedName>
</protein>
<reference evidence="2" key="1">
    <citation type="submission" date="2014-09" db="EMBL/GenBank/DDBJ databases">
        <authorList>
            <person name="Sharma Rahul"/>
            <person name="Thines Marco"/>
        </authorList>
    </citation>
    <scope>NUCLEOTIDE SEQUENCE [LARGE SCALE GENOMIC DNA]</scope>
</reference>
<sequence length="117" mass="13005">MKICCKYPASLPFCTIELLTVVEEKRGSEPLRVRSSMAKFRRSIQDLSHLEFGRTPSIPKGTDIPAYDISEASIPNSFQHNGVSSISTNALEVLVHTQANRTFNVKLDRSLLIGQLS</sequence>
<dbReference type="RefSeq" id="XP_024583400.1">
    <property type="nucleotide sequence ID" value="XM_024717953.1"/>
</dbReference>
<accession>A0A0P1AYV3</accession>